<sequence>MINYAVGMTAGLILRLWKLQLAISWCWNLHFVTLVSGLESHLKIPTFTVTATVLVVTLACKLTCAQIRMAQRPKCIKNSH</sequence>
<dbReference type="InParanoid" id="A0A0D0C2N9"/>
<protein>
    <submittedName>
        <fullName evidence="2">Uncharacterized protein</fullName>
    </submittedName>
</protein>
<reference evidence="3" key="2">
    <citation type="submission" date="2015-01" db="EMBL/GenBank/DDBJ databases">
        <title>Evolutionary Origins and Diversification of the Mycorrhizal Mutualists.</title>
        <authorList>
            <consortium name="DOE Joint Genome Institute"/>
            <consortium name="Mycorrhizal Genomics Consortium"/>
            <person name="Kohler A."/>
            <person name="Kuo A."/>
            <person name="Nagy L.G."/>
            <person name="Floudas D."/>
            <person name="Copeland A."/>
            <person name="Barry K.W."/>
            <person name="Cichocki N."/>
            <person name="Veneault-Fourrey C."/>
            <person name="LaButti K."/>
            <person name="Lindquist E.A."/>
            <person name="Lipzen A."/>
            <person name="Lundell T."/>
            <person name="Morin E."/>
            <person name="Murat C."/>
            <person name="Riley R."/>
            <person name="Ohm R."/>
            <person name="Sun H."/>
            <person name="Tunlid A."/>
            <person name="Henrissat B."/>
            <person name="Grigoriev I.V."/>
            <person name="Hibbett D.S."/>
            <person name="Martin F."/>
        </authorList>
    </citation>
    <scope>NUCLEOTIDE SEQUENCE [LARGE SCALE GENOMIC DNA]</scope>
    <source>
        <strain evidence="3">UH-Slu-Lm8-n1</strain>
    </source>
</reference>
<proteinExistence type="predicted"/>
<name>A0A0D0C2N9_9AGAM</name>
<dbReference type="HOGENOM" id="CLU_2591377_0_0_1"/>
<accession>A0A0D0C2N9</accession>
<reference evidence="2 3" key="1">
    <citation type="submission" date="2014-04" db="EMBL/GenBank/DDBJ databases">
        <authorList>
            <consortium name="DOE Joint Genome Institute"/>
            <person name="Kuo A."/>
            <person name="Ruytinx J."/>
            <person name="Rineau F."/>
            <person name="Colpaert J."/>
            <person name="Kohler A."/>
            <person name="Nagy L.G."/>
            <person name="Floudas D."/>
            <person name="Copeland A."/>
            <person name="Barry K.W."/>
            <person name="Cichocki N."/>
            <person name="Veneault-Fourrey C."/>
            <person name="LaButti K."/>
            <person name="Lindquist E.A."/>
            <person name="Lipzen A."/>
            <person name="Lundell T."/>
            <person name="Morin E."/>
            <person name="Murat C."/>
            <person name="Sun H."/>
            <person name="Tunlid A."/>
            <person name="Henrissat B."/>
            <person name="Grigoriev I.V."/>
            <person name="Hibbett D.S."/>
            <person name="Martin F."/>
            <person name="Nordberg H.P."/>
            <person name="Cantor M.N."/>
            <person name="Hua S.X."/>
        </authorList>
    </citation>
    <scope>NUCLEOTIDE SEQUENCE [LARGE SCALE GENOMIC DNA]</scope>
    <source>
        <strain evidence="2 3">UH-Slu-Lm8-n1</strain>
    </source>
</reference>
<evidence type="ECO:0000313" key="2">
    <source>
        <dbReference type="EMBL" id="KIK49178.1"/>
    </source>
</evidence>
<feature type="transmembrane region" description="Helical" evidence="1">
    <location>
        <begin position="44"/>
        <end position="64"/>
    </location>
</feature>
<dbReference type="EMBL" id="KN835134">
    <property type="protein sequence ID" value="KIK49178.1"/>
    <property type="molecule type" value="Genomic_DNA"/>
</dbReference>
<evidence type="ECO:0000256" key="1">
    <source>
        <dbReference type="SAM" id="Phobius"/>
    </source>
</evidence>
<keyword evidence="1" id="KW-0472">Membrane</keyword>
<dbReference type="Proteomes" id="UP000054485">
    <property type="component" value="Unassembled WGS sequence"/>
</dbReference>
<feature type="transmembrane region" description="Helical" evidence="1">
    <location>
        <begin position="21"/>
        <end position="38"/>
    </location>
</feature>
<organism evidence="2 3">
    <name type="scientific">Suillus luteus UH-Slu-Lm8-n1</name>
    <dbReference type="NCBI Taxonomy" id="930992"/>
    <lineage>
        <taxon>Eukaryota</taxon>
        <taxon>Fungi</taxon>
        <taxon>Dikarya</taxon>
        <taxon>Basidiomycota</taxon>
        <taxon>Agaricomycotina</taxon>
        <taxon>Agaricomycetes</taxon>
        <taxon>Agaricomycetidae</taxon>
        <taxon>Boletales</taxon>
        <taxon>Suillineae</taxon>
        <taxon>Suillaceae</taxon>
        <taxon>Suillus</taxon>
    </lineage>
</organism>
<keyword evidence="1" id="KW-0812">Transmembrane</keyword>
<keyword evidence="3" id="KW-1185">Reference proteome</keyword>
<gene>
    <name evidence="2" type="ORF">CY34DRAFT_437730</name>
</gene>
<dbReference type="AlphaFoldDB" id="A0A0D0C2N9"/>
<evidence type="ECO:0000313" key="3">
    <source>
        <dbReference type="Proteomes" id="UP000054485"/>
    </source>
</evidence>
<keyword evidence="1" id="KW-1133">Transmembrane helix</keyword>